<dbReference type="GO" id="GO:0046872">
    <property type="term" value="F:metal ion binding"/>
    <property type="evidence" value="ECO:0007669"/>
    <property type="project" value="UniProtKB-KW"/>
</dbReference>
<proteinExistence type="predicted"/>
<dbReference type="AlphaFoldDB" id="A0A9N8F362"/>
<protein>
    <submittedName>
        <fullName evidence="4">Calmodulin-dependent 3',5'-cyclic nucleotide phosphodiesterase 1B</fullName>
    </submittedName>
</protein>
<keyword evidence="2" id="KW-0378">Hydrolase</keyword>
<dbReference type="Gene3D" id="1.10.1300.10">
    <property type="entry name" value="3'5'-cyclic nucleotide phosphodiesterase, catalytic domain"/>
    <property type="match status" value="2"/>
</dbReference>
<keyword evidence="1" id="KW-0479">Metal-binding</keyword>
<reference evidence="4" key="1">
    <citation type="submission" date="2020-06" db="EMBL/GenBank/DDBJ databases">
        <authorList>
            <consortium name="Plant Systems Biology data submission"/>
        </authorList>
    </citation>
    <scope>NUCLEOTIDE SEQUENCE</scope>
    <source>
        <strain evidence="4">D6</strain>
    </source>
</reference>
<dbReference type="InterPro" id="IPR036971">
    <property type="entry name" value="PDEase_catalytic_dom_sf"/>
</dbReference>
<keyword evidence="5" id="KW-1185">Reference proteome</keyword>
<evidence type="ECO:0000313" key="5">
    <source>
        <dbReference type="Proteomes" id="UP001153069"/>
    </source>
</evidence>
<dbReference type="OrthoDB" id="546632at2759"/>
<dbReference type="EMBL" id="CAICTM010003284">
    <property type="protein sequence ID" value="CAB9531150.1"/>
    <property type="molecule type" value="Genomic_DNA"/>
</dbReference>
<dbReference type="InterPro" id="IPR003607">
    <property type="entry name" value="HD/PDEase_dom"/>
</dbReference>
<dbReference type="GO" id="GO:0007165">
    <property type="term" value="P:signal transduction"/>
    <property type="evidence" value="ECO:0007669"/>
    <property type="project" value="InterPro"/>
</dbReference>
<evidence type="ECO:0000313" key="4">
    <source>
        <dbReference type="EMBL" id="CAB9531150.1"/>
    </source>
</evidence>
<sequence length="414" mass="47868">MAYWVRPTGITRNGSIGPMDNPVRESGSNGSHPFDASFLTSSKRLGLKNDTLKQGRLVNWIVEILKEHLKKLVASRGPTGTSAPLRYNLPKGKTSLDEVAEVIKLPKFSGQMDKNWRQVALGLDVVSQLHRYVTALSELYLPNPFHNFEHAAHVTMATDKFMKRINWDYTHGVNSDPLTLLAIVFSALIHDADHRGVSNTRLAEEEKQMADKYRGKSIAEIHESEMKRFRQVLVNVVLATDIFDKELNGLRKNRWDKAFSNESLSQEENNDLRATIVIEHIMQASDVSHTMQHWHIYRKWNRRLFQELSLAYRQGRMGKDPRYVHGIRVIDPAMRTLNECHPVNVCKNSSEFWYIQGRDWLSLTFYIIPLAKKLKDCRVFGVSSDECLNYAMQNRDEWKERGQESLLKWWKSSD</sequence>
<evidence type="ECO:0000259" key="3">
    <source>
        <dbReference type="SMART" id="SM00471"/>
    </source>
</evidence>
<dbReference type="InterPro" id="IPR002073">
    <property type="entry name" value="PDEase_catalytic_dom"/>
</dbReference>
<dbReference type="GO" id="GO:0004114">
    <property type="term" value="F:3',5'-cyclic-nucleotide phosphodiesterase activity"/>
    <property type="evidence" value="ECO:0007669"/>
    <property type="project" value="InterPro"/>
</dbReference>
<feature type="domain" description="HD/PDEase" evidence="3">
    <location>
        <begin position="143"/>
        <end position="300"/>
    </location>
</feature>
<name>A0A9N8F362_9STRA</name>
<gene>
    <name evidence="4" type="ORF">SEMRO_3286_G346210.1</name>
</gene>
<dbReference type="Pfam" id="PF00233">
    <property type="entry name" value="PDEase_I"/>
    <property type="match status" value="1"/>
</dbReference>
<organism evidence="4 5">
    <name type="scientific">Seminavis robusta</name>
    <dbReference type="NCBI Taxonomy" id="568900"/>
    <lineage>
        <taxon>Eukaryota</taxon>
        <taxon>Sar</taxon>
        <taxon>Stramenopiles</taxon>
        <taxon>Ochrophyta</taxon>
        <taxon>Bacillariophyta</taxon>
        <taxon>Bacillariophyceae</taxon>
        <taxon>Bacillariophycidae</taxon>
        <taxon>Naviculales</taxon>
        <taxon>Naviculaceae</taxon>
        <taxon>Seminavis</taxon>
    </lineage>
</organism>
<dbReference type="SUPFAM" id="SSF109604">
    <property type="entry name" value="HD-domain/PDEase-like"/>
    <property type="match status" value="1"/>
</dbReference>
<dbReference type="SMART" id="SM00471">
    <property type="entry name" value="HDc"/>
    <property type="match status" value="1"/>
</dbReference>
<accession>A0A9N8F362</accession>
<dbReference type="Proteomes" id="UP001153069">
    <property type="component" value="Unassembled WGS sequence"/>
</dbReference>
<dbReference type="PANTHER" id="PTHR11347">
    <property type="entry name" value="CYCLIC NUCLEOTIDE PHOSPHODIESTERASE"/>
    <property type="match status" value="1"/>
</dbReference>
<evidence type="ECO:0000256" key="2">
    <source>
        <dbReference type="ARBA" id="ARBA00022801"/>
    </source>
</evidence>
<evidence type="ECO:0000256" key="1">
    <source>
        <dbReference type="ARBA" id="ARBA00022723"/>
    </source>
</evidence>
<comment type="caution">
    <text evidence="4">The sequence shown here is derived from an EMBL/GenBank/DDBJ whole genome shotgun (WGS) entry which is preliminary data.</text>
</comment>